<evidence type="ECO:0000313" key="1">
    <source>
        <dbReference type="EMBL" id="OGG51849.1"/>
    </source>
</evidence>
<organism evidence="1 2">
    <name type="scientific">Handelsmanbacteria sp. (strain RIFCSPLOWO2_12_FULL_64_10)</name>
    <dbReference type="NCBI Taxonomy" id="1817868"/>
    <lineage>
        <taxon>Bacteria</taxon>
        <taxon>Candidatus Handelsmaniibacteriota</taxon>
    </lineage>
</organism>
<comment type="caution">
    <text evidence="1">The sequence shown here is derived from an EMBL/GenBank/DDBJ whole genome shotgun (WGS) entry which is preliminary data.</text>
</comment>
<reference evidence="1 2" key="1">
    <citation type="journal article" date="2016" name="Nat. Commun.">
        <title>Thousands of microbial genomes shed light on interconnected biogeochemical processes in an aquifer system.</title>
        <authorList>
            <person name="Anantharaman K."/>
            <person name="Brown C.T."/>
            <person name="Hug L.A."/>
            <person name="Sharon I."/>
            <person name="Castelle C.J."/>
            <person name="Probst A.J."/>
            <person name="Thomas B.C."/>
            <person name="Singh A."/>
            <person name="Wilkins M.J."/>
            <person name="Karaoz U."/>
            <person name="Brodie E.L."/>
            <person name="Williams K.H."/>
            <person name="Hubbard S.S."/>
            <person name="Banfield J.F."/>
        </authorList>
    </citation>
    <scope>NUCLEOTIDE SEQUENCE [LARGE SCALE GENOMIC DNA]</scope>
    <source>
        <strain evidence="2">RIFCSPLOWO2_12_FULL_64_10</strain>
    </source>
</reference>
<dbReference type="EMBL" id="MFKF01000166">
    <property type="protein sequence ID" value="OGG51849.1"/>
    <property type="molecule type" value="Genomic_DNA"/>
</dbReference>
<dbReference type="NCBIfam" id="NF033709">
    <property type="entry name" value="PorV_fam"/>
    <property type="match status" value="1"/>
</dbReference>
<dbReference type="Proteomes" id="UP000178606">
    <property type="component" value="Unassembled WGS sequence"/>
</dbReference>
<name>A0A1F6CRN4_HANXR</name>
<evidence type="ECO:0008006" key="3">
    <source>
        <dbReference type="Google" id="ProtNLM"/>
    </source>
</evidence>
<evidence type="ECO:0000313" key="2">
    <source>
        <dbReference type="Proteomes" id="UP000178606"/>
    </source>
</evidence>
<gene>
    <name evidence="1" type="ORF">A3F84_17250</name>
</gene>
<protein>
    <recommendedName>
        <fullName evidence="3">PorV/PorQ family protein</fullName>
    </recommendedName>
</protein>
<accession>A0A1F6CRN4</accession>
<dbReference type="SUPFAM" id="SSF56935">
    <property type="entry name" value="Porins"/>
    <property type="match status" value="1"/>
</dbReference>
<sequence>MKFRYILSLALAGAVAFSSPTEARKSGITGAAFLKVGVGARMAALGQAATTVRHEPNQLFLNPGGFALKSGETQVTFTYNRWIADINHNAGAVAFGTRFGTLGVGFISMGLSKIEADRDAIPGFLQGIAKQYDTGTSPTYDYSDLAVLVGYANQVTDKLSLGAGMKVLREGIDSHSASSVAFDFGAIYQIGFRGASVGARISNIGKDMKFFAVGVPLPLMFSVGASFDLVKHEKHSLMVRADAAKPQDADQLVFGGGEYVYNDLLFLRGAWKFNYSGVEDSYGGRNQSAKIKETEEKGSLGAGVKLPMGKHKVAVDYAFTGFGLLNNVHRFSVGIDLK</sequence>
<proteinExistence type="predicted"/>
<dbReference type="AlphaFoldDB" id="A0A1F6CRN4"/>
<dbReference type="Gene3D" id="2.40.160.60">
    <property type="entry name" value="Outer membrane protein transport protein (OMPP1/FadL/TodX)"/>
    <property type="match status" value="1"/>
</dbReference>